<comment type="caution">
    <text evidence="3">The sequence shown here is derived from an EMBL/GenBank/DDBJ whole genome shotgun (WGS) entry which is preliminary data.</text>
</comment>
<dbReference type="Proteomes" id="UP001500503">
    <property type="component" value="Unassembled WGS sequence"/>
</dbReference>
<evidence type="ECO:0000259" key="2">
    <source>
        <dbReference type="Pfam" id="PF00296"/>
    </source>
</evidence>
<dbReference type="InterPro" id="IPR036661">
    <property type="entry name" value="Luciferase-like_sf"/>
</dbReference>
<dbReference type="InterPro" id="IPR011251">
    <property type="entry name" value="Luciferase-like_dom"/>
</dbReference>
<keyword evidence="4" id="KW-1185">Reference proteome</keyword>
<keyword evidence="1" id="KW-0560">Oxidoreductase</keyword>
<sequence>MRRTATVRLDRPITEAAELAHRAEDLGFDGVWVADHYFHRDATGALALMATATSRITMGTAVVSPLLRHPALLASSAASLAEISDGRFILGLGAGGYEFASELGIRSRRPLGLTAEAVEIVRGVFAGRADVEGETFRAHGAALRFEPRATPVYLAARGPKMLGLAGRVADGVITHGLSSRHISYVIDRMGVAEADRRPAVVLMLDVQIDEDQARARDALRPRCMTMAGGSYADELIDVYGLDAGAVARLRAALRSGDRAAAQGLVTDEMVDAFCIAGSSGHLGDRLEELAASGVDEVILSVDGGDLPTATRHLTDLAKAVVR</sequence>
<proteinExistence type="predicted"/>
<protein>
    <submittedName>
        <fullName evidence="3">5,10-methylenetetrahydromethanopterin reductase</fullName>
    </submittedName>
</protein>
<accession>A0ABP8Q2E3</accession>
<dbReference type="PANTHER" id="PTHR43244:SF1">
    <property type="entry name" value="5,10-METHYLENETETRAHYDROMETHANOPTERIN REDUCTASE"/>
    <property type="match status" value="1"/>
</dbReference>
<gene>
    <name evidence="3" type="primary">mer_2</name>
    <name evidence="3" type="ORF">GCM10023191_038420</name>
</gene>
<dbReference type="CDD" id="cd01097">
    <property type="entry name" value="Tetrahydromethanopterin_reductase"/>
    <property type="match status" value="1"/>
</dbReference>
<name>A0ABP8Q2E3_9ACTN</name>
<dbReference type="EMBL" id="BAABHF010000022">
    <property type="protein sequence ID" value="GAA4496419.1"/>
    <property type="molecule type" value="Genomic_DNA"/>
</dbReference>
<evidence type="ECO:0000313" key="3">
    <source>
        <dbReference type="EMBL" id="GAA4496419.1"/>
    </source>
</evidence>
<dbReference type="InterPro" id="IPR050564">
    <property type="entry name" value="F420-G6PD/mer"/>
</dbReference>
<dbReference type="Gene3D" id="3.20.20.30">
    <property type="entry name" value="Luciferase-like domain"/>
    <property type="match status" value="1"/>
</dbReference>
<dbReference type="PANTHER" id="PTHR43244">
    <property type="match status" value="1"/>
</dbReference>
<dbReference type="RefSeq" id="WP_345465446.1">
    <property type="nucleotide sequence ID" value="NZ_BAABHF010000022.1"/>
</dbReference>
<dbReference type="SUPFAM" id="SSF51679">
    <property type="entry name" value="Bacterial luciferase-like"/>
    <property type="match status" value="1"/>
</dbReference>
<feature type="domain" description="Luciferase-like" evidence="2">
    <location>
        <begin position="11"/>
        <end position="296"/>
    </location>
</feature>
<evidence type="ECO:0000256" key="1">
    <source>
        <dbReference type="ARBA" id="ARBA00023002"/>
    </source>
</evidence>
<reference evidence="4" key="1">
    <citation type="journal article" date="2019" name="Int. J. Syst. Evol. Microbiol.">
        <title>The Global Catalogue of Microorganisms (GCM) 10K type strain sequencing project: providing services to taxonomists for standard genome sequencing and annotation.</title>
        <authorList>
            <consortium name="The Broad Institute Genomics Platform"/>
            <consortium name="The Broad Institute Genome Sequencing Center for Infectious Disease"/>
            <person name="Wu L."/>
            <person name="Ma J."/>
        </authorList>
    </citation>
    <scope>NUCLEOTIDE SEQUENCE [LARGE SCALE GENOMIC DNA]</scope>
    <source>
        <strain evidence="4">JCM 17933</strain>
    </source>
</reference>
<organism evidence="3 4">
    <name type="scientific">Actinoallomurus oryzae</name>
    <dbReference type="NCBI Taxonomy" id="502180"/>
    <lineage>
        <taxon>Bacteria</taxon>
        <taxon>Bacillati</taxon>
        <taxon>Actinomycetota</taxon>
        <taxon>Actinomycetes</taxon>
        <taxon>Streptosporangiales</taxon>
        <taxon>Thermomonosporaceae</taxon>
        <taxon>Actinoallomurus</taxon>
    </lineage>
</organism>
<evidence type="ECO:0000313" key="4">
    <source>
        <dbReference type="Proteomes" id="UP001500503"/>
    </source>
</evidence>
<dbReference type="Pfam" id="PF00296">
    <property type="entry name" value="Bac_luciferase"/>
    <property type="match status" value="1"/>
</dbReference>